<sequence>MSFFPIHLSPFFLSSFLFIFLHFFSLHSHFKTKITPFNTNNINIPLQTTQKHHKQHKIKIKPKNTYTPPSKSTHKHTNIESKSNPETSHSNRFAISASQSANPIQFLCSSSSNRFLCSSSVKNLPSWRKNMWWLLNEKLWLPEMCCLNLWVIGV</sequence>
<organism evidence="1 2">
    <name type="scientific">Trifolium pratense</name>
    <name type="common">Red clover</name>
    <dbReference type="NCBI Taxonomy" id="57577"/>
    <lineage>
        <taxon>Eukaryota</taxon>
        <taxon>Viridiplantae</taxon>
        <taxon>Streptophyta</taxon>
        <taxon>Embryophyta</taxon>
        <taxon>Tracheophyta</taxon>
        <taxon>Spermatophyta</taxon>
        <taxon>Magnoliopsida</taxon>
        <taxon>eudicotyledons</taxon>
        <taxon>Gunneridae</taxon>
        <taxon>Pentapetalae</taxon>
        <taxon>rosids</taxon>
        <taxon>fabids</taxon>
        <taxon>Fabales</taxon>
        <taxon>Fabaceae</taxon>
        <taxon>Papilionoideae</taxon>
        <taxon>50 kb inversion clade</taxon>
        <taxon>NPAAA clade</taxon>
        <taxon>Hologalegina</taxon>
        <taxon>IRL clade</taxon>
        <taxon>Trifolieae</taxon>
        <taxon>Trifolium</taxon>
    </lineage>
</organism>
<name>A0ACB0I6D9_TRIPR</name>
<protein>
    <submittedName>
        <fullName evidence="1">Uncharacterized protein</fullName>
    </submittedName>
</protein>
<dbReference type="EMBL" id="CASHSV030000001">
    <property type="protein sequence ID" value="CAJ2627594.1"/>
    <property type="molecule type" value="Genomic_DNA"/>
</dbReference>
<comment type="caution">
    <text evidence="1">The sequence shown here is derived from an EMBL/GenBank/DDBJ whole genome shotgun (WGS) entry which is preliminary data.</text>
</comment>
<proteinExistence type="predicted"/>
<evidence type="ECO:0000313" key="1">
    <source>
        <dbReference type="EMBL" id="CAJ2627594.1"/>
    </source>
</evidence>
<keyword evidence="2" id="KW-1185">Reference proteome</keyword>
<reference evidence="1" key="1">
    <citation type="submission" date="2023-10" db="EMBL/GenBank/DDBJ databases">
        <authorList>
            <person name="Rodriguez Cubillos JULIANA M."/>
            <person name="De Vega J."/>
        </authorList>
    </citation>
    <scope>NUCLEOTIDE SEQUENCE</scope>
</reference>
<accession>A0ACB0I6D9</accession>
<dbReference type="Proteomes" id="UP001177021">
    <property type="component" value="Unassembled WGS sequence"/>
</dbReference>
<gene>
    <name evidence="1" type="ORF">MILVUS5_LOCUS7</name>
</gene>
<evidence type="ECO:0000313" key="2">
    <source>
        <dbReference type="Proteomes" id="UP001177021"/>
    </source>
</evidence>